<reference evidence="2 3" key="1">
    <citation type="submission" date="2015-01" db="EMBL/GenBank/DDBJ databases">
        <title>The Genome Sequence of Exophiala xenobiotica CBS118157.</title>
        <authorList>
            <consortium name="The Broad Institute Genomics Platform"/>
            <person name="Cuomo C."/>
            <person name="de Hoog S."/>
            <person name="Gorbushina A."/>
            <person name="Stielow B."/>
            <person name="Teixiera M."/>
            <person name="Abouelleil A."/>
            <person name="Chapman S.B."/>
            <person name="Priest M."/>
            <person name="Young S.K."/>
            <person name="Wortman J."/>
            <person name="Nusbaum C."/>
            <person name="Birren B."/>
        </authorList>
    </citation>
    <scope>NUCLEOTIDE SEQUENCE [LARGE SCALE GENOMIC DNA]</scope>
    <source>
        <strain evidence="2 3">CBS 118157</strain>
    </source>
</reference>
<protein>
    <submittedName>
        <fullName evidence="2">Uncharacterized protein</fullName>
    </submittedName>
</protein>
<accession>A0A0D2E9C1</accession>
<evidence type="ECO:0000256" key="1">
    <source>
        <dbReference type="SAM" id="Phobius"/>
    </source>
</evidence>
<dbReference type="RefSeq" id="XP_013311854.1">
    <property type="nucleotide sequence ID" value="XM_013456400.1"/>
</dbReference>
<sequence length="469" mass="52200">MINILLTFLENVVQNKHVVMMVGMMVVVWVLLWQLKSFFHPILDPLDHIFDNMGDGLHYTLRSVGKLGEIARRLFPNITVSQVGSFVEPALASLGDIWSSAFDGLDSMLKSTRHLGGFAYQCFTHVKESMVNCNNSSIAGNHTIASSAHGSILCASSLTWWLASWLRISCAPATAAAGTFVFDALNSTAVELGHWAGVSEVLIPHVNAFHLATIPLDRHRKVIEMNEVTFKAKGRLVDEIRHYSEGLYDTGSSIYNVTLASDRLLKVMIYSLQDVVAALQVAQDTDFGWWKAPKKKVRRVRGILSELLLVIDEELLLLIREIQATVDLLVETGRHGEQFQALTIKGQKDVRDQIQEKRGLWSKPDESLSRINQQLLATMQLPTDDILALLADSKIRLDRHRMNVQSAKTTLQVSFGLSDHAGLNPLLSLLRDTLGGLSNVKGKLALAQTEERQQFDQQLRNGLIKAPPL</sequence>
<evidence type="ECO:0000313" key="3">
    <source>
        <dbReference type="Proteomes" id="UP000054342"/>
    </source>
</evidence>
<keyword evidence="1" id="KW-0472">Membrane</keyword>
<dbReference type="EMBL" id="KN847322">
    <property type="protein sequence ID" value="KIW51270.1"/>
    <property type="molecule type" value="Genomic_DNA"/>
</dbReference>
<name>A0A0D2E9C1_9EURO</name>
<organism evidence="2 3">
    <name type="scientific">Exophiala xenobiotica</name>
    <dbReference type="NCBI Taxonomy" id="348802"/>
    <lineage>
        <taxon>Eukaryota</taxon>
        <taxon>Fungi</taxon>
        <taxon>Dikarya</taxon>
        <taxon>Ascomycota</taxon>
        <taxon>Pezizomycotina</taxon>
        <taxon>Eurotiomycetes</taxon>
        <taxon>Chaetothyriomycetidae</taxon>
        <taxon>Chaetothyriales</taxon>
        <taxon>Herpotrichiellaceae</taxon>
        <taxon>Exophiala</taxon>
    </lineage>
</organism>
<gene>
    <name evidence="2" type="ORF">PV05_10009</name>
</gene>
<keyword evidence="1" id="KW-0812">Transmembrane</keyword>
<feature type="transmembrane region" description="Helical" evidence="1">
    <location>
        <begin position="18"/>
        <end position="35"/>
    </location>
</feature>
<dbReference type="GeneID" id="25331917"/>
<keyword evidence="3" id="KW-1185">Reference proteome</keyword>
<dbReference type="Proteomes" id="UP000054342">
    <property type="component" value="Unassembled WGS sequence"/>
</dbReference>
<evidence type="ECO:0000313" key="2">
    <source>
        <dbReference type="EMBL" id="KIW51270.1"/>
    </source>
</evidence>
<keyword evidence="1" id="KW-1133">Transmembrane helix</keyword>
<dbReference type="OrthoDB" id="4161707at2759"/>
<dbReference type="AlphaFoldDB" id="A0A0D2E9C1"/>
<proteinExistence type="predicted"/>
<dbReference type="HOGENOM" id="CLU_582699_0_0_1"/>